<evidence type="ECO:0000313" key="3">
    <source>
        <dbReference type="Proteomes" id="UP000659124"/>
    </source>
</evidence>
<protein>
    <recommendedName>
        <fullName evidence="4">WG repeat-containing protein</fullName>
    </recommendedName>
</protein>
<keyword evidence="3" id="KW-1185">Reference proteome</keyword>
<gene>
    <name evidence="2" type="ORF">ICL07_12500</name>
</gene>
<proteinExistence type="predicted"/>
<evidence type="ECO:0000256" key="1">
    <source>
        <dbReference type="SAM" id="SignalP"/>
    </source>
</evidence>
<sequence length="225" mass="25561">MMKKYVFTTIGLLYSLALFAQSGAFSLETAQRLPAQGYPYGSIQLMKTFSSQWENTPNKANNKSYPESTTLDTLSAAMYRDFTAPTRKSLSGRHLHNLFPPQYLKKQGLEPAADTGTLLLLKLSEAHGICVYSAMIQQDIPCRNCEYPPQQLLNMLFTASGNKIIDRLLFTYSKGSDLERRERYGYIDQQGNILIKDFSADELNGYLLNKQKWRVTAKGTFRKIQ</sequence>
<evidence type="ECO:0008006" key="4">
    <source>
        <dbReference type="Google" id="ProtNLM"/>
    </source>
</evidence>
<reference evidence="2 3" key="1">
    <citation type="submission" date="2020-09" db="EMBL/GenBank/DDBJ databases">
        <title>Genome sequences of type strains of Chitinophaga qingshengii and Chitinophaga varians.</title>
        <authorList>
            <person name="Kittiwongwattana C."/>
        </authorList>
    </citation>
    <scope>NUCLEOTIDE SEQUENCE [LARGE SCALE GENOMIC DNA]</scope>
    <source>
        <strain evidence="2 3">JCM 30026</strain>
    </source>
</reference>
<feature type="signal peptide" evidence="1">
    <location>
        <begin position="1"/>
        <end position="20"/>
    </location>
</feature>
<evidence type="ECO:0000313" key="2">
    <source>
        <dbReference type="EMBL" id="MBC9931201.1"/>
    </source>
</evidence>
<accession>A0ABR7TL30</accession>
<feature type="chain" id="PRO_5047014248" description="WG repeat-containing protein" evidence="1">
    <location>
        <begin position="21"/>
        <end position="225"/>
    </location>
</feature>
<name>A0ABR7TL30_9BACT</name>
<comment type="caution">
    <text evidence="2">The sequence shown here is derived from an EMBL/GenBank/DDBJ whole genome shotgun (WGS) entry which is preliminary data.</text>
</comment>
<organism evidence="2 3">
    <name type="scientific">Chitinophaga qingshengii</name>
    <dbReference type="NCBI Taxonomy" id="1569794"/>
    <lineage>
        <taxon>Bacteria</taxon>
        <taxon>Pseudomonadati</taxon>
        <taxon>Bacteroidota</taxon>
        <taxon>Chitinophagia</taxon>
        <taxon>Chitinophagales</taxon>
        <taxon>Chitinophagaceae</taxon>
        <taxon>Chitinophaga</taxon>
    </lineage>
</organism>
<dbReference type="EMBL" id="JACVFC010000001">
    <property type="protein sequence ID" value="MBC9931201.1"/>
    <property type="molecule type" value="Genomic_DNA"/>
</dbReference>
<keyword evidence="1" id="KW-0732">Signal</keyword>
<dbReference type="Proteomes" id="UP000659124">
    <property type="component" value="Unassembled WGS sequence"/>
</dbReference>
<dbReference type="RefSeq" id="WP_188088237.1">
    <property type="nucleotide sequence ID" value="NZ_JACVFC010000001.1"/>
</dbReference>